<dbReference type="SUPFAM" id="SSF69118">
    <property type="entry name" value="AhpD-like"/>
    <property type="match status" value="1"/>
</dbReference>
<dbReference type="InterPro" id="IPR004674">
    <property type="entry name" value="AhpD"/>
</dbReference>
<dbReference type="Pfam" id="PF02627">
    <property type="entry name" value="CMD"/>
    <property type="match status" value="1"/>
</dbReference>
<gene>
    <name evidence="6 9" type="primary">ahpD</name>
    <name evidence="9" type="ORF">SsS58_07891</name>
</gene>
<protein>
    <recommendedName>
        <fullName evidence="6">Alkyl hydroperoxide reductase AhpD</fullName>
        <ecNumber evidence="6">1.11.1.28</ecNumber>
    </recommendedName>
    <alternativeName>
        <fullName evidence="6">Alkylhydroperoxidase AhpD</fullName>
    </alternativeName>
</protein>
<comment type="caution">
    <text evidence="9">The sequence shown here is derived from an EMBL/GenBank/DDBJ whole genome shotgun (WGS) entry which is preliminary data.</text>
</comment>
<comment type="catalytic activity">
    <reaction evidence="6">
        <text>N(6)-[(R)-dihydrolipoyl]-L-lysyl-[lipoyl-carrier protein] + a hydroperoxide = N(6)-[(R)-lipoyl]-L-lysyl-[lipoyl-carrier protein] + an alcohol + H2O</text>
        <dbReference type="Rhea" id="RHEA:62636"/>
        <dbReference type="Rhea" id="RHEA-COMP:10502"/>
        <dbReference type="Rhea" id="RHEA-COMP:16355"/>
        <dbReference type="ChEBI" id="CHEBI:15377"/>
        <dbReference type="ChEBI" id="CHEBI:30879"/>
        <dbReference type="ChEBI" id="CHEBI:35924"/>
        <dbReference type="ChEBI" id="CHEBI:83099"/>
        <dbReference type="ChEBI" id="CHEBI:83100"/>
        <dbReference type="EC" id="1.11.1.28"/>
    </reaction>
</comment>
<evidence type="ECO:0000256" key="6">
    <source>
        <dbReference type="HAMAP-Rule" id="MF_01676"/>
    </source>
</evidence>
<dbReference type="GO" id="GO:0032843">
    <property type="term" value="F:hydroperoxide reductase activity"/>
    <property type="evidence" value="ECO:0007669"/>
    <property type="project" value="InterPro"/>
</dbReference>
<dbReference type="EC" id="1.11.1.28" evidence="6"/>
<dbReference type="NCBIfam" id="TIGR00777">
    <property type="entry name" value="ahpD"/>
    <property type="match status" value="1"/>
</dbReference>
<dbReference type="EMBL" id="BCMM01000057">
    <property type="protein sequence ID" value="GAQ67436.1"/>
    <property type="molecule type" value="Genomic_DNA"/>
</dbReference>
<evidence type="ECO:0000256" key="1">
    <source>
        <dbReference type="ARBA" id="ARBA00022559"/>
    </source>
</evidence>
<evidence type="ECO:0000313" key="10">
    <source>
        <dbReference type="Proteomes" id="UP000067448"/>
    </source>
</evidence>
<organism evidence="9 10">
    <name type="scientific">Streptomyces scabiei</name>
    <dbReference type="NCBI Taxonomy" id="1930"/>
    <lineage>
        <taxon>Bacteria</taxon>
        <taxon>Bacillati</taxon>
        <taxon>Actinomycetota</taxon>
        <taxon>Actinomycetes</taxon>
        <taxon>Kitasatosporales</taxon>
        <taxon>Streptomycetaceae</taxon>
        <taxon>Streptomyces</taxon>
    </lineage>
</organism>
<evidence type="ECO:0000259" key="8">
    <source>
        <dbReference type="Pfam" id="PF02627"/>
    </source>
</evidence>
<dbReference type="GO" id="GO:0051920">
    <property type="term" value="F:peroxiredoxin activity"/>
    <property type="evidence" value="ECO:0007669"/>
    <property type="project" value="InterPro"/>
</dbReference>
<accession>A0A100JXD7</accession>
<evidence type="ECO:0000256" key="7">
    <source>
        <dbReference type="SAM" id="MobiDB-lite"/>
    </source>
</evidence>
<keyword evidence="2 6" id="KW-0049">Antioxidant</keyword>
<dbReference type="GO" id="GO:0015036">
    <property type="term" value="F:disulfide oxidoreductase activity"/>
    <property type="evidence" value="ECO:0007669"/>
    <property type="project" value="TreeGrafter"/>
</dbReference>
<evidence type="ECO:0000313" key="9">
    <source>
        <dbReference type="EMBL" id="GAQ67436.1"/>
    </source>
</evidence>
<feature type="domain" description="Carboxymuconolactone decarboxylase-like" evidence="8">
    <location>
        <begin position="121"/>
        <end position="194"/>
    </location>
</feature>
<evidence type="ECO:0000256" key="3">
    <source>
        <dbReference type="ARBA" id="ARBA00023002"/>
    </source>
</evidence>
<sequence length="202" mass="21591">MPRRTGGTATLDPRPRLPPARSEDAMPLDTLRSAIPDYAGDLRRNLDAVLGDSGLSEQQVWGTVLASAIASRSAPVLRELAPEARARLSPEAYTAAKSAAAAMALSNVFFRTRHLLSDHAYGELRTGLRMKVLGDPGVDRVDYELWALAVSAINACGACLDSHEQALRRAGVGRETVQEAFRIASVVQAVGVTLETEAVLSE</sequence>
<comment type="function">
    <text evidence="6">Antioxidant protein with alkyl hydroperoxidase activity. Required for the reduction of the AhpC active site cysteine residues and for the regeneration of the AhpC enzyme activity.</text>
</comment>
<keyword evidence="5 6" id="KW-0676">Redox-active center</keyword>
<feature type="active site" description="Proton donor" evidence="6">
    <location>
        <position position="156"/>
    </location>
</feature>
<comment type="subunit">
    <text evidence="6">Homotrimer.</text>
</comment>
<dbReference type="GO" id="GO:0006979">
    <property type="term" value="P:response to oxidative stress"/>
    <property type="evidence" value="ECO:0007669"/>
    <property type="project" value="InterPro"/>
</dbReference>
<dbReference type="Gene3D" id="1.20.1290.10">
    <property type="entry name" value="AhpD-like"/>
    <property type="match status" value="1"/>
</dbReference>
<proteinExistence type="inferred from homology"/>
<dbReference type="HAMAP" id="MF_01676">
    <property type="entry name" value="AhpD"/>
    <property type="match status" value="1"/>
</dbReference>
<feature type="region of interest" description="Disordered" evidence="7">
    <location>
        <begin position="1"/>
        <end position="26"/>
    </location>
</feature>
<feature type="disulfide bond" description="Interchain (with AhpC); in linked form" evidence="6">
    <location>
        <position position="159"/>
    </location>
</feature>
<evidence type="ECO:0000256" key="5">
    <source>
        <dbReference type="ARBA" id="ARBA00023284"/>
    </source>
</evidence>
<feature type="disulfide bond" evidence="6">
    <location>
        <begin position="156"/>
        <end position="159"/>
    </location>
</feature>
<feature type="active site" description="Cysteine sulfenic acid (-SOH) intermediate" evidence="6">
    <location>
        <position position="159"/>
    </location>
</feature>
<reference evidence="10" key="1">
    <citation type="submission" date="2015-11" db="EMBL/GenBank/DDBJ databases">
        <authorList>
            <consortium name="Cross-ministerial Strategic Innovation Promotion Program (SIP) consortium"/>
            <person name="Tomihama T."/>
            <person name="Ikenaga M."/>
            <person name="Sakai M."/>
            <person name="Okubo T."/>
            <person name="Ikeda S."/>
        </authorList>
    </citation>
    <scope>NUCLEOTIDE SEQUENCE [LARGE SCALE GENOMIC DNA]</scope>
    <source>
        <strain evidence="10">S58</strain>
    </source>
</reference>
<dbReference type="NCBIfam" id="TIGR00778">
    <property type="entry name" value="ahpD_dom"/>
    <property type="match status" value="1"/>
</dbReference>
<dbReference type="InterPro" id="IPR003779">
    <property type="entry name" value="CMD-like"/>
</dbReference>
<keyword evidence="4 6" id="KW-1015">Disulfide bond</keyword>
<dbReference type="PANTHER" id="PTHR33930:SF7">
    <property type="entry name" value="ALKYL HYDROPEROXIDE REDUCTASE AHPD"/>
    <property type="match status" value="1"/>
</dbReference>
<dbReference type="GO" id="GO:0045454">
    <property type="term" value="P:cell redox homeostasis"/>
    <property type="evidence" value="ECO:0007669"/>
    <property type="project" value="TreeGrafter"/>
</dbReference>
<comment type="similarity">
    <text evidence="6">Belongs to the AhpD family.</text>
</comment>
<dbReference type="AlphaFoldDB" id="A0A100JXD7"/>
<dbReference type="Proteomes" id="UP000067448">
    <property type="component" value="Unassembled WGS sequence"/>
</dbReference>
<dbReference type="InterPro" id="IPR004675">
    <property type="entry name" value="AhpD_core"/>
</dbReference>
<evidence type="ECO:0000256" key="4">
    <source>
        <dbReference type="ARBA" id="ARBA00023157"/>
    </source>
</evidence>
<reference evidence="9 10" key="2">
    <citation type="journal article" date="2016" name="Genome Announc.">
        <title>Draft Genome Sequences of Streptomyces scabiei S58, Streptomyces turgidiscabies T45, and Streptomyces acidiscabies a10, the Pathogens of Potato Common Scab, Isolated in Japan.</title>
        <authorList>
            <person name="Tomihama T."/>
            <person name="Nishi Y."/>
            <person name="Sakai M."/>
            <person name="Ikenaga M."/>
            <person name="Okubo T."/>
            <person name="Ikeda S."/>
        </authorList>
    </citation>
    <scope>NUCLEOTIDE SEQUENCE [LARGE SCALE GENOMIC DNA]</scope>
    <source>
        <strain evidence="9 10">S58</strain>
    </source>
</reference>
<evidence type="ECO:0000256" key="2">
    <source>
        <dbReference type="ARBA" id="ARBA00022862"/>
    </source>
</evidence>
<reference evidence="10" key="3">
    <citation type="submission" date="2016-02" db="EMBL/GenBank/DDBJ databases">
        <title>Draft genome of pathogenic Streptomyces sp. in Japan.</title>
        <authorList>
            <person name="Tomihama T."/>
            <person name="Ikenaga M."/>
            <person name="Sakai M."/>
            <person name="Okubo T."/>
            <person name="Ikeda S."/>
        </authorList>
    </citation>
    <scope>NUCLEOTIDE SEQUENCE [LARGE SCALE GENOMIC DNA]</scope>
    <source>
        <strain evidence="10">S58</strain>
    </source>
</reference>
<keyword evidence="1 6" id="KW-0575">Peroxidase</keyword>
<dbReference type="InterPro" id="IPR029032">
    <property type="entry name" value="AhpD-like"/>
</dbReference>
<keyword evidence="3 6" id="KW-0560">Oxidoreductase</keyword>
<name>A0A100JXD7_STRSC</name>
<dbReference type="PANTHER" id="PTHR33930">
    <property type="entry name" value="ALKYL HYDROPEROXIDE REDUCTASE AHPD"/>
    <property type="match status" value="1"/>
</dbReference>